<keyword evidence="1" id="KW-0812">Transmembrane</keyword>
<dbReference type="AlphaFoldDB" id="A0A9X1YWB1"/>
<comment type="caution">
    <text evidence="2">The sequence shown here is derived from an EMBL/GenBank/DDBJ whole genome shotgun (WGS) entry which is preliminary data.</text>
</comment>
<reference evidence="2 3" key="2">
    <citation type="journal article" date="2023" name="Plant Pathol.">
        <title>Dismantling and reorganizing Pseudomonas marginalis sensu#lato.</title>
        <authorList>
            <person name="Sawada H."/>
            <person name="Fujikawa T."/>
            <person name="Satou M."/>
        </authorList>
    </citation>
    <scope>NUCLEOTIDE SEQUENCE [LARGE SCALE GENOMIC DNA]</scope>
    <source>
        <strain evidence="2 3">MAFF 302030</strain>
    </source>
</reference>
<evidence type="ECO:0000256" key="1">
    <source>
        <dbReference type="SAM" id="Phobius"/>
    </source>
</evidence>
<gene>
    <name evidence="2" type="ORF">M1B34_16805</name>
</gene>
<accession>A0A9X1YWB1</accession>
<organism evidence="2 3">
    <name type="scientific">Pseudomonas morbosilactucae</name>
    <dbReference type="NCBI Taxonomy" id="2938197"/>
    <lineage>
        <taxon>Bacteria</taxon>
        <taxon>Pseudomonadati</taxon>
        <taxon>Pseudomonadota</taxon>
        <taxon>Gammaproteobacteria</taxon>
        <taxon>Pseudomonadales</taxon>
        <taxon>Pseudomonadaceae</taxon>
        <taxon>Pseudomonas</taxon>
    </lineage>
</organism>
<name>A0A9X1YWB1_9PSED</name>
<sequence length="215" mass="24151">MQTQHLIIITVGLLIGLLLMGYFIRKAVLKAFARLEAGHARAQAEGRQRIEALNQDIIRLNGIREAQGAELQAYQEKALFLRATPFTMTDHQIVMDVTQALRLAHETWKLIQGTEAVQVKTAVLVKHTQALAYRTFCNVTAANALIIDPLDTQLIEWLNSRGDLWGDLEQSTIAFPHQADTQGYNHLRDALREAYEHDKQRQEQELGVGSAEDAA</sequence>
<evidence type="ECO:0000313" key="3">
    <source>
        <dbReference type="Proteomes" id="UP001155059"/>
    </source>
</evidence>
<proteinExistence type="predicted"/>
<keyword evidence="1" id="KW-1133">Transmembrane helix</keyword>
<reference evidence="2 3" key="1">
    <citation type="journal article" date="2022" name="Int. J. Syst. Evol. Microbiol.">
        <title>Pseudomonas aegrilactucae sp. nov. and Pseudomonas morbosilactucae sp. nov., pathogens causing bacterial rot of lettuce in Japan.</title>
        <authorList>
            <person name="Sawada H."/>
            <person name="Fujikawa T."/>
            <person name="Satou M."/>
        </authorList>
    </citation>
    <scope>NUCLEOTIDE SEQUENCE [LARGE SCALE GENOMIC DNA]</scope>
    <source>
        <strain evidence="2 3">MAFF 302030</strain>
    </source>
</reference>
<dbReference type="EMBL" id="JALQCW010000039">
    <property type="protein sequence ID" value="MCK9799320.1"/>
    <property type="molecule type" value="Genomic_DNA"/>
</dbReference>
<keyword evidence="1" id="KW-0472">Membrane</keyword>
<protein>
    <submittedName>
        <fullName evidence="2">Uncharacterized protein</fullName>
    </submittedName>
</protein>
<evidence type="ECO:0000313" key="2">
    <source>
        <dbReference type="EMBL" id="MCK9799320.1"/>
    </source>
</evidence>
<dbReference type="Proteomes" id="UP001155059">
    <property type="component" value="Unassembled WGS sequence"/>
</dbReference>
<dbReference type="RefSeq" id="WP_268265687.1">
    <property type="nucleotide sequence ID" value="NZ_JALQCW010000039.1"/>
</dbReference>
<feature type="transmembrane region" description="Helical" evidence="1">
    <location>
        <begin position="6"/>
        <end position="24"/>
    </location>
</feature>